<feature type="transmembrane region" description="Helical" evidence="1">
    <location>
        <begin position="472"/>
        <end position="490"/>
    </location>
</feature>
<feature type="transmembrane region" description="Helical" evidence="1">
    <location>
        <begin position="371"/>
        <end position="389"/>
    </location>
</feature>
<keyword evidence="1" id="KW-1133">Transmembrane helix</keyword>
<gene>
    <name evidence="3" type="ordered locus">DEFDS_1360</name>
</gene>
<feature type="transmembrane region" description="Helical" evidence="1">
    <location>
        <begin position="119"/>
        <end position="140"/>
    </location>
</feature>
<dbReference type="Proteomes" id="UP000001520">
    <property type="component" value="Chromosome"/>
</dbReference>
<feature type="chain" id="PRO_5003047826" evidence="2">
    <location>
        <begin position="24"/>
        <end position="532"/>
    </location>
</feature>
<reference evidence="3 4" key="1">
    <citation type="journal article" date="2010" name="DNA Res.">
        <title>Bacterial lifestyle in a deep-sea hydrothermal vent chimney revealed by the genome sequence of the thermophilic bacterium Deferribacter desulfuricans SSM1.</title>
        <authorList>
            <person name="Takaki Y."/>
            <person name="Shimamura S."/>
            <person name="Nakagawa S."/>
            <person name="Fukuhara Y."/>
            <person name="Horikawa H."/>
            <person name="Ankai A."/>
            <person name="Harada T."/>
            <person name="Hosoyama A."/>
            <person name="Oguchi A."/>
            <person name="Fukui S."/>
            <person name="Fujita N."/>
            <person name="Takami H."/>
            <person name="Takai K."/>
        </authorList>
    </citation>
    <scope>NUCLEOTIDE SEQUENCE [LARGE SCALE GENOMIC DNA]</scope>
    <source>
        <strain evidence="4">DSM 14783 / JCM 11476 / NBRC 101012 / SSM1</strain>
    </source>
</reference>
<evidence type="ECO:0000256" key="2">
    <source>
        <dbReference type="SAM" id="SignalP"/>
    </source>
</evidence>
<keyword evidence="1" id="KW-0812">Transmembrane</keyword>
<dbReference type="AlphaFoldDB" id="D3PDZ8"/>
<dbReference type="EMBL" id="AP011529">
    <property type="protein sequence ID" value="BAI80821.1"/>
    <property type="molecule type" value="Genomic_DNA"/>
</dbReference>
<keyword evidence="4" id="KW-1185">Reference proteome</keyword>
<evidence type="ECO:0000313" key="3">
    <source>
        <dbReference type="EMBL" id="BAI80821.1"/>
    </source>
</evidence>
<feature type="transmembrane region" description="Helical" evidence="1">
    <location>
        <begin position="199"/>
        <end position="220"/>
    </location>
</feature>
<dbReference type="RefSeq" id="WP_013008067.1">
    <property type="nucleotide sequence ID" value="NC_013939.1"/>
</dbReference>
<accession>D3PDZ8</accession>
<dbReference type="STRING" id="639282.DEFDS_1360"/>
<dbReference type="KEGG" id="ddf:DEFDS_1360"/>
<feature type="transmembrane region" description="Helical" evidence="1">
    <location>
        <begin position="510"/>
        <end position="528"/>
    </location>
</feature>
<feature type="signal peptide" evidence="2">
    <location>
        <begin position="1"/>
        <end position="23"/>
    </location>
</feature>
<evidence type="ECO:0000256" key="1">
    <source>
        <dbReference type="SAM" id="Phobius"/>
    </source>
</evidence>
<dbReference type="OrthoDB" id="5495317at2"/>
<keyword evidence="1" id="KW-0472">Membrane</keyword>
<name>D3PDZ8_DEFDS</name>
<organism evidence="3 4">
    <name type="scientific">Deferribacter desulfuricans (strain DSM 14783 / JCM 11476 / NBRC 101012 / SSM1)</name>
    <dbReference type="NCBI Taxonomy" id="639282"/>
    <lineage>
        <taxon>Bacteria</taxon>
        <taxon>Pseudomonadati</taxon>
        <taxon>Deferribacterota</taxon>
        <taxon>Deferribacteres</taxon>
        <taxon>Deferribacterales</taxon>
        <taxon>Deferribacteraceae</taxon>
        <taxon>Deferribacter</taxon>
    </lineage>
</organism>
<dbReference type="eggNOG" id="COG0457">
    <property type="taxonomic scope" value="Bacteria"/>
</dbReference>
<keyword evidence="2" id="KW-0732">Signal</keyword>
<feature type="transmembrane region" description="Helical" evidence="1">
    <location>
        <begin position="161"/>
        <end position="193"/>
    </location>
</feature>
<protein>
    <submittedName>
        <fullName evidence="3">Uncharacterized protein</fullName>
    </submittedName>
</protein>
<dbReference type="CDD" id="cd20335">
    <property type="entry name" value="BRcat_RBR"/>
    <property type="match status" value="1"/>
</dbReference>
<dbReference type="HOGENOM" id="CLU_511652_0_0_0"/>
<sequence length="532" mass="63057">MKKLFLLSISFLIFFTASTSIFANTYSNDIIFSINKLKSDFSYNNLIAIRKQFLSEKGIYDKELAYTLVDIALKNKEKVNDQIIEVITKFYPQDEKIIKNLLQNNFVSFELLRNYLDKYVLYTFWYYISFFFLCLTFIYLMIKHYKLFLHHHDNELKYKGLLKIIIFITAFISLIVFLPNYFFQITLFFIILLLSFEKINFKITTTIIVFTLSLTSIVNIKKLPNNNTYNYDLAAKPISYLQNIGANDSLIFKIKADQKTDINNIKTKSQFDKINEAILYLKYNELNKAKTIIDKNNLLTNPAIIYNLAIYYSNNFNFEPYENLIDTLTNYPDYYKYYQELQVLKVPSSFLPYFKFIKTKPLYNFSINFNMLLYLIAALLLGLILSFVISKFHYFTCQSCGKTFCSKCDEGYLYDNICDKCRNINSFERSIDAVDLVTHQAIIENYQLKKERLHFLLKVFLPGSANLIKGNIIMYFIMTFLFSIILYILTFKYELIASANNIGYQYTFKYIYLFLILLFLVFYLFNILRKKS</sequence>
<evidence type="ECO:0000313" key="4">
    <source>
        <dbReference type="Proteomes" id="UP000001520"/>
    </source>
</evidence>
<proteinExistence type="predicted"/>